<dbReference type="KEGG" id="dqu:106744955"/>
<dbReference type="Pfam" id="PF03067">
    <property type="entry name" value="LPMO_10"/>
    <property type="match status" value="2"/>
</dbReference>
<organism evidence="3 4">
    <name type="scientific">Dinoponera quadriceps</name>
    <name type="common">South American ant</name>
    <dbReference type="NCBI Taxonomy" id="609295"/>
    <lineage>
        <taxon>Eukaryota</taxon>
        <taxon>Metazoa</taxon>
        <taxon>Ecdysozoa</taxon>
        <taxon>Arthropoda</taxon>
        <taxon>Hexapoda</taxon>
        <taxon>Insecta</taxon>
        <taxon>Pterygota</taxon>
        <taxon>Neoptera</taxon>
        <taxon>Endopterygota</taxon>
        <taxon>Hymenoptera</taxon>
        <taxon>Apocrita</taxon>
        <taxon>Aculeata</taxon>
        <taxon>Formicoidea</taxon>
        <taxon>Formicidae</taxon>
        <taxon>Ponerinae</taxon>
        <taxon>Ponerini</taxon>
        <taxon>Dinoponera</taxon>
    </lineage>
</organism>
<dbReference type="InterPro" id="IPR004302">
    <property type="entry name" value="Cellulose/chitin-bd_N"/>
</dbReference>
<dbReference type="PANTHER" id="PTHR21113">
    <property type="entry name" value="AGAP001705-PA"/>
    <property type="match status" value="1"/>
</dbReference>
<sequence>MTFTKLLMTLVLLTTIDFHETHGYGKMIYPLSRNSVSRKNFPTDSNLKDGDTNCGGPIVQRNNNNKCGECGDDYSLNRPRPNENGGTYGKGMIIRVYRKNSVINVTVQLSGNNEGQFKFDICALTTKDQLETDECFHRNRLPLADGSGYIFNVTSSQTKLREIAVSLQLPHRLICRHCVLRWQFRGTENLEQDLPTMSNQSVTWEWRNCADIAILRGGSLSPPVVRRDVLKFICENYWNSETIITIEDETARSEMAFAKVLALALVAAINLQEIYGHGMMMDPVNRSSAWRKGFPVERNYNDNEHFCGGRGTQHIKNGGKCGECGDDWSLPRPRSNENGGRYGTGIIVQKYEAGETVTFTVRLAANHMGYFEFNICPLKHNKELETDECFEKYPVPLADGSGYKFYPPPGNGNLDIKVVLPNITCEHCVVRWHYRTGNTWGLCENGKGANGCGPQETFRSCADVSIFPKGGRPAGLDAPEVPADAPKNL</sequence>
<feature type="chain" id="PRO_5028372416" evidence="1">
    <location>
        <begin position="24"/>
        <end position="489"/>
    </location>
</feature>
<dbReference type="Proteomes" id="UP000515204">
    <property type="component" value="Unplaced"/>
</dbReference>
<evidence type="ECO:0000259" key="2">
    <source>
        <dbReference type="Pfam" id="PF03067"/>
    </source>
</evidence>
<dbReference type="GeneID" id="106744955"/>
<feature type="signal peptide" evidence="1">
    <location>
        <begin position="1"/>
        <end position="23"/>
    </location>
</feature>
<keyword evidence="3" id="KW-1185">Reference proteome</keyword>
<dbReference type="OrthoDB" id="64893at2759"/>
<evidence type="ECO:0000256" key="1">
    <source>
        <dbReference type="SAM" id="SignalP"/>
    </source>
</evidence>
<proteinExistence type="predicted"/>
<feature type="domain" description="Chitin-binding type-4" evidence="2">
    <location>
        <begin position="277"/>
        <end position="464"/>
    </location>
</feature>
<dbReference type="PANTHER" id="PTHR21113:SF4">
    <property type="entry name" value="CHITIN-BINDING TYPE-4 DOMAIN-CONTAINING PROTEIN"/>
    <property type="match status" value="1"/>
</dbReference>
<gene>
    <name evidence="4" type="primary">LOC106744955</name>
</gene>
<evidence type="ECO:0000313" key="3">
    <source>
        <dbReference type="Proteomes" id="UP000515204"/>
    </source>
</evidence>
<name>A0A6P3XBF6_DINQU</name>
<accession>A0A6P3XBF6</accession>
<reference evidence="4" key="1">
    <citation type="submission" date="2025-08" db="UniProtKB">
        <authorList>
            <consortium name="RefSeq"/>
        </authorList>
    </citation>
    <scope>IDENTIFICATION</scope>
</reference>
<evidence type="ECO:0000313" key="4">
    <source>
        <dbReference type="RefSeq" id="XP_014475625.1"/>
    </source>
</evidence>
<dbReference type="RefSeq" id="XP_014475625.1">
    <property type="nucleotide sequence ID" value="XM_014620139.1"/>
</dbReference>
<keyword evidence="1" id="KW-0732">Signal</keyword>
<protein>
    <submittedName>
        <fullName evidence="4">Uncharacterized protein LOC106744955</fullName>
    </submittedName>
</protein>
<feature type="domain" description="Chitin-binding type-4" evidence="2">
    <location>
        <begin position="25"/>
        <end position="212"/>
    </location>
</feature>
<dbReference type="AlphaFoldDB" id="A0A6P3XBF6"/>